<organism evidence="3 4">
    <name type="scientific">Pythium oligandrum</name>
    <name type="common">Mycoparasitic fungus</name>
    <dbReference type="NCBI Taxonomy" id="41045"/>
    <lineage>
        <taxon>Eukaryota</taxon>
        <taxon>Sar</taxon>
        <taxon>Stramenopiles</taxon>
        <taxon>Oomycota</taxon>
        <taxon>Peronosporomycetes</taxon>
        <taxon>Pythiales</taxon>
        <taxon>Pythiaceae</taxon>
        <taxon>Pythium</taxon>
    </lineage>
</organism>
<dbReference type="Pfam" id="PF00787">
    <property type="entry name" value="PX"/>
    <property type="match status" value="1"/>
</dbReference>
<dbReference type="PROSITE" id="PS50195">
    <property type="entry name" value="PX"/>
    <property type="match status" value="1"/>
</dbReference>
<protein>
    <recommendedName>
        <fullName evidence="2">PX domain-containing protein</fullName>
    </recommendedName>
</protein>
<comment type="caution">
    <text evidence="3">The sequence shown here is derived from an EMBL/GenBank/DDBJ whole genome shotgun (WGS) entry which is preliminary data.</text>
</comment>
<feature type="region of interest" description="Disordered" evidence="1">
    <location>
        <begin position="304"/>
        <end position="325"/>
    </location>
</feature>
<dbReference type="SUPFAM" id="SSF64268">
    <property type="entry name" value="PX domain"/>
    <property type="match status" value="1"/>
</dbReference>
<dbReference type="InterPro" id="IPR001683">
    <property type="entry name" value="PX_dom"/>
</dbReference>
<evidence type="ECO:0000256" key="1">
    <source>
        <dbReference type="SAM" id="MobiDB-lite"/>
    </source>
</evidence>
<dbReference type="GO" id="GO:0035091">
    <property type="term" value="F:phosphatidylinositol binding"/>
    <property type="evidence" value="ECO:0007669"/>
    <property type="project" value="InterPro"/>
</dbReference>
<sequence length="349" mass="40213">MPARELVEALHHGRCSIGNPAKTVMQQLLSSYRRSSLPTGTRKKEELTGKRSASLKPEYRPSNASTESTSSPKPTPSAEDDFYSEFSDMENDGGMILNSPSTVSIPYSTPRRQYGTVLMLETNQELFLFREEAEYSDYFQAMLTDKHREMDSVVFYELEIRLSQNTWKVLRRFSEFRRLRQRLIKHFTHRQRLQCRRKCPICAHILQSIQDEEFPSRVQKKTWFSRSNPASSSDFIADRKQKLQAFVTTCILTVRGLRQHSRLMCDSSQCELDVALRMIEEFLGLSFTRYMRFLNERGIISDDEEETSKCAPQSQRPKGKALANVSSKTIGGKSYSLATQNKRRATIAV</sequence>
<dbReference type="CDD" id="cd06093">
    <property type="entry name" value="PX_domain"/>
    <property type="match status" value="1"/>
</dbReference>
<dbReference type="EMBL" id="SPLM01000036">
    <property type="protein sequence ID" value="TMW66121.1"/>
    <property type="molecule type" value="Genomic_DNA"/>
</dbReference>
<gene>
    <name evidence="3" type="ORF">Poli38472_003886</name>
</gene>
<accession>A0A8K1FKJ5</accession>
<dbReference type="InterPro" id="IPR036871">
    <property type="entry name" value="PX_dom_sf"/>
</dbReference>
<name>A0A8K1FKJ5_PYTOL</name>
<dbReference type="Proteomes" id="UP000794436">
    <property type="component" value="Unassembled WGS sequence"/>
</dbReference>
<reference evidence="3" key="1">
    <citation type="submission" date="2019-03" db="EMBL/GenBank/DDBJ databases">
        <title>Long read genome sequence of the mycoparasitic Pythium oligandrum ATCC 38472 isolated from sugarbeet rhizosphere.</title>
        <authorList>
            <person name="Gaulin E."/>
        </authorList>
    </citation>
    <scope>NUCLEOTIDE SEQUENCE</scope>
    <source>
        <strain evidence="3">ATCC 38472_TT</strain>
    </source>
</reference>
<evidence type="ECO:0000313" key="4">
    <source>
        <dbReference type="Proteomes" id="UP000794436"/>
    </source>
</evidence>
<proteinExistence type="predicted"/>
<feature type="domain" description="PX" evidence="2">
    <location>
        <begin position="134"/>
        <end position="289"/>
    </location>
</feature>
<dbReference type="AlphaFoldDB" id="A0A8K1FKJ5"/>
<keyword evidence="4" id="KW-1185">Reference proteome</keyword>
<evidence type="ECO:0000313" key="3">
    <source>
        <dbReference type="EMBL" id="TMW66121.1"/>
    </source>
</evidence>
<evidence type="ECO:0000259" key="2">
    <source>
        <dbReference type="PROSITE" id="PS50195"/>
    </source>
</evidence>
<dbReference type="Gene3D" id="3.30.1520.10">
    <property type="entry name" value="Phox-like domain"/>
    <property type="match status" value="1"/>
</dbReference>
<feature type="region of interest" description="Disordered" evidence="1">
    <location>
        <begin position="30"/>
        <end position="85"/>
    </location>
</feature>
<dbReference type="OrthoDB" id="430293at2759"/>